<comment type="caution">
    <text evidence="1">The sequence shown here is derived from an EMBL/GenBank/DDBJ whole genome shotgun (WGS) entry which is preliminary data.</text>
</comment>
<sequence length="184" mass="21021">MNHGDDLSFASEIQQLQWLDQEDARMADAIRRHGWAVQVVFGEGCWGPPNCPCDRPRGVSPPYAYTIGLHGFDHPELLIYGMDPHTSAKVLNDLGERVRRGQSMTHGEVVTFTNWPHRLKLFTFRDDAETPALIGAQRYYQRTRDNPVPALQCVWDDRGRRFPWDEGYEPPAGLQPLPQSHTRA</sequence>
<organism evidence="1 2">
    <name type="scientific">Phytoactinopolyspora halotolerans</name>
    <dbReference type="NCBI Taxonomy" id="1981512"/>
    <lineage>
        <taxon>Bacteria</taxon>
        <taxon>Bacillati</taxon>
        <taxon>Actinomycetota</taxon>
        <taxon>Actinomycetes</taxon>
        <taxon>Jiangellales</taxon>
        <taxon>Jiangellaceae</taxon>
        <taxon>Phytoactinopolyspora</taxon>
    </lineage>
</organism>
<keyword evidence="2" id="KW-1185">Reference proteome</keyword>
<protein>
    <submittedName>
        <fullName evidence="1">DUF4262 domain-containing protein</fullName>
    </submittedName>
</protein>
<dbReference type="Proteomes" id="UP000475214">
    <property type="component" value="Unassembled WGS sequence"/>
</dbReference>
<gene>
    <name evidence="1" type="ORF">G1H10_30915</name>
</gene>
<name>A0A6L9SIT4_9ACTN</name>
<proteinExistence type="predicted"/>
<evidence type="ECO:0000313" key="2">
    <source>
        <dbReference type="Proteomes" id="UP000475214"/>
    </source>
</evidence>
<dbReference type="InterPro" id="IPR025358">
    <property type="entry name" value="DUF4262"/>
</dbReference>
<accession>A0A6L9SIT4</accession>
<dbReference type="RefSeq" id="WP_163745132.1">
    <property type="nucleotide sequence ID" value="NZ_JAAGOA010000037.1"/>
</dbReference>
<dbReference type="EMBL" id="JAAGOA010000037">
    <property type="protein sequence ID" value="NEE04584.1"/>
    <property type="molecule type" value="Genomic_DNA"/>
</dbReference>
<reference evidence="1 2" key="1">
    <citation type="submission" date="2020-02" db="EMBL/GenBank/DDBJ databases">
        <authorList>
            <person name="Li X.-J."/>
            <person name="Han X.-M."/>
        </authorList>
    </citation>
    <scope>NUCLEOTIDE SEQUENCE [LARGE SCALE GENOMIC DNA]</scope>
    <source>
        <strain evidence="1 2">CCTCC AB 2017055</strain>
    </source>
</reference>
<dbReference type="Pfam" id="PF14081">
    <property type="entry name" value="DUF4262"/>
    <property type="match status" value="1"/>
</dbReference>
<dbReference type="AlphaFoldDB" id="A0A6L9SIT4"/>
<evidence type="ECO:0000313" key="1">
    <source>
        <dbReference type="EMBL" id="NEE04584.1"/>
    </source>
</evidence>